<keyword evidence="3" id="KW-1185">Reference proteome</keyword>
<dbReference type="Proteomes" id="UP001595796">
    <property type="component" value="Unassembled WGS sequence"/>
</dbReference>
<feature type="domain" description="DUF6314" evidence="1">
    <location>
        <begin position="8"/>
        <end position="138"/>
    </location>
</feature>
<sequence>MLDVVEGLEGNWSIARTIDPEGSLAGVATFFRRTDGWLAYFERGELKVAGGSYPAERRYLFEPLTNGFAVWFDAEPLRLFHKIALIRSEDGSLTGEATHPCGRDMYLTTYRFAGDGFTIRHRVTGPNKNYTMTTAYTRRTDKRIAA</sequence>
<accession>A0ABV9Z5B8</accession>
<proteinExistence type="predicted"/>
<comment type="caution">
    <text evidence="2">The sequence shown here is derived from an EMBL/GenBank/DDBJ whole genome shotgun (WGS) entry which is preliminary data.</text>
</comment>
<protein>
    <submittedName>
        <fullName evidence="2">DUF6314 family protein</fullName>
    </submittedName>
</protein>
<dbReference type="Pfam" id="PF19834">
    <property type="entry name" value="DUF6314"/>
    <property type="match status" value="1"/>
</dbReference>
<reference evidence="3" key="1">
    <citation type="journal article" date="2019" name="Int. J. Syst. Evol. Microbiol.">
        <title>The Global Catalogue of Microorganisms (GCM) 10K type strain sequencing project: providing services to taxonomists for standard genome sequencing and annotation.</title>
        <authorList>
            <consortium name="The Broad Institute Genomics Platform"/>
            <consortium name="The Broad Institute Genome Sequencing Center for Infectious Disease"/>
            <person name="Wu L."/>
            <person name="Ma J."/>
        </authorList>
    </citation>
    <scope>NUCLEOTIDE SEQUENCE [LARGE SCALE GENOMIC DNA]</scope>
    <source>
        <strain evidence="3">CGMCC 1.16444</strain>
    </source>
</reference>
<name>A0ABV9Z5B8_9HYPH</name>
<dbReference type="EMBL" id="JBHSJF010000006">
    <property type="protein sequence ID" value="MFC5069336.1"/>
    <property type="molecule type" value="Genomic_DNA"/>
</dbReference>
<gene>
    <name evidence="2" type="ORF">ACFPFW_15065</name>
</gene>
<evidence type="ECO:0000313" key="2">
    <source>
        <dbReference type="EMBL" id="MFC5069336.1"/>
    </source>
</evidence>
<evidence type="ECO:0000313" key="3">
    <source>
        <dbReference type="Proteomes" id="UP001595796"/>
    </source>
</evidence>
<dbReference type="InterPro" id="IPR045632">
    <property type="entry name" value="DUF6314"/>
</dbReference>
<organism evidence="2 3">
    <name type="scientific">Flaviflagellibacter deserti</name>
    <dbReference type="NCBI Taxonomy" id="2267266"/>
    <lineage>
        <taxon>Bacteria</taxon>
        <taxon>Pseudomonadati</taxon>
        <taxon>Pseudomonadota</taxon>
        <taxon>Alphaproteobacteria</taxon>
        <taxon>Hyphomicrobiales</taxon>
        <taxon>Flaviflagellibacter</taxon>
    </lineage>
</organism>
<dbReference type="RefSeq" id="WP_114958069.1">
    <property type="nucleotide sequence ID" value="NZ_JBHSJF010000006.1"/>
</dbReference>
<evidence type="ECO:0000259" key="1">
    <source>
        <dbReference type="Pfam" id="PF19834"/>
    </source>
</evidence>